<evidence type="ECO:0000313" key="6">
    <source>
        <dbReference type="EMBL" id="TQN46169.1"/>
    </source>
</evidence>
<feature type="domain" description="Helix-turn-helix" evidence="5">
    <location>
        <begin position="8"/>
        <end position="56"/>
    </location>
</feature>
<dbReference type="Gene3D" id="1.10.580.10">
    <property type="entry name" value="Citrate Synthase, domain 1"/>
    <property type="match status" value="1"/>
</dbReference>
<evidence type="ECO:0000259" key="5">
    <source>
        <dbReference type="Pfam" id="PF12728"/>
    </source>
</evidence>
<accession>A0A543PQ08</accession>
<dbReference type="GO" id="GO:0006099">
    <property type="term" value="P:tricarboxylic acid cycle"/>
    <property type="evidence" value="ECO:0007669"/>
    <property type="project" value="UniProtKB-UniPathway"/>
</dbReference>
<dbReference type="PANTHER" id="PTHR11739">
    <property type="entry name" value="CITRATE SYNTHASE"/>
    <property type="match status" value="1"/>
</dbReference>
<gene>
    <name evidence="6" type="ORF">FHX52_2875</name>
</gene>
<dbReference type="Pfam" id="PF00285">
    <property type="entry name" value="Citrate_synt"/>
    <property type="match status" value="1"/>
</dbReference>
<dbReference type="RefSeq" id="WP_141823017.1">
    <property type="nucleotide sequence ID" value="NZ_BAAAQC010000004.1"/>
</dbReference>
<protein>
    <recommendedName>
        <fullName evidence="3">citrate synthase (unknown stereospecificity)</fullName>
        <ecNumber evidence="3">2.3.3.16</ecNumber>
    </recommendedName>
</protein>
<dbReference type="GO" id="GO:0005829">
    <property type="term" value="C:cytosol"/>
    <property type="evidence" value="ECO:0007669"/>
    <property type="project" value="TreeGrafter"/>
</dbReference>
<dbReference type="AlphaFoldDB" id="A0A543PQ08"/>
<dbReference type="SUPFAM" id="SSF48256">
    <property type="entry name" value="Citrate synthase"/>
    <property type="match status" value="1"/>
</dbReference>
<dbReference type="PANTHER" id="PTHR11739:SF4">
    <property type="entry name" value="CITRATE SYNTHASE, PEROXISOMAL"/>
    <property type="match status" value="1"/>
</dbReference>
<evidence type="ECO:0000256" key="1">
    <source>
        <dbReference type="ARBA" id="ARBA00005163"/>
    </source>
</evidence>
<keyword evidence="4" id="KW-0808">Transferase</keyword>
<dbReference type="Proteomes" id="UP000320085">
    <property type="component" value="Unassembled WGS sequence"/>
</dbReference>
<evidence type="ECO:0000256" key="3">
    <source>
        <dbReference type="ARBA" id="ARBA00012972"/>
    </source>
</evidence>
<comment type="similarity">
    <text evidence="2">Belongs to the citrate synthase family.</text>
</comment>
<name>A0A543PQ08_9MICO</name>
<dbReference type="SUPFAM" id="SSF46955">
    <property type="entry name" value="Putative DNA-binding domain"/>
    <property type="match status" value="1"/>
</dbReference>
<organism evidence="6 7">
    <name type="scientific">Humibacillus xanthopallidus</name>
    <dbReference type="NCBI Taxonomy" id="412689"/>
    <lineage>
        <taxon>Bacteria</taxon>
        <taxon>Bacillati</taxon>
        <taxon>Actinomycetota</taxon>
        <taxon>Actinomycetes</taxon>
        <taxon>Micrococcales</taxon>
        <taxon>Intrasporangiaceae</taxon>
        <taxon>Humibacillus</taxon>
    </lineage>
</organism>
<evidence type="ECO:0000256" key="2">
    <source>
        <dbReference type="ARBA" id="ARBA00010566"/>
    </source>
</evidence>
<dbReference type="GO" id="GO:0005975">
    <property type="term" value="P:carbohydrate metabolic process"/>
    <property type="evidence" value="ECO:0007669"/>
    <property type="project" value="TreeGrafter"/>
</dbReference>
<dbReference type="InterPro" id="IPR009061">
    <property type="entry name" value="DNA-bd_dom_put_sf"/>
</dbReference>
<proteinExistence type="inferred from homology"/>
<dbReference type="EMBL" id="VFQF01000002">
    <property type="protein sequence ID" value="TQN46169.1"/>
    <property type="molecule type" value="Genomic_DNA"/>
</dbReference>
<dbReference type="UniPathway" id="UPA00223"/>
<dbReference type="GO" id="GO:0036440">
    <property type="term" value="F:citrate synthase activity"/>
    <property type="evidence" value="ECO:0007669"/>
    <property type="project" value="UniProtKB-EC"/>
</dbReference>
<dbReference type="Gene3D" id="1.10.1660.10">
    <property type="match status" value="1"/>
</dbReference>
<dbReference type="EC" id="2.3.3.16" evidence="3"/>
<reference evidence="6 7" key="1">
    <citation type="submission" date="2019-06" db="EMBL/GenBank/DDBJ databases">
        <title>Sequencing the genomes of 1000 actinobacteria strains.</title>
        <authorList>
            <person name="Klenk H.-P."/>
        </authorList>
    </citation>
    <scope>NUCLEOTIDE SEQUENCE [LARGE SCALE GENOMIC DNA]</scope>
    <source>
        <strain evidence="6 7">DSM 21776</strain>
    </source>
</reference>
<dbReference type="InterPro" id="IPR041657">
    <property type="entry name" value="HTH_17"/>
</dbReference>
<dbReference type="InterPro" id="IPR002020">
    <property type="entry name" value="Citrate_synthase"/>
</dbReference>
<comment type="pathway">
    <text evidence="1">Carbohydrate metabolism; tricarboxylic acid cycle.</text>
</comment>
<evidence type="ECO:0000313" key="7">
    <source>
        <dbReference type="Proteomes" id="UP000320085"/>
    </source>
</evidence>
<dbReference type="PRINTS" id="PR00143">
    <property type="entry name" value="CITRTSNTHASE"/>
</dbReference>
<sequence length="408" mass="42725">MPHSPDGWITTTEAAQRLGVKRATLYAYVSRGLLQSQRRAGQQESLFDRAQIDALASASRPSGSPQPVLRFRSIATTVSSQLDGDLLYRGVPLVDVMALDSVEEAAALVVGSIAAQSLSEGDTPAHQIMRTPEIPCDLRALATGISRVPLERRLPVAVQLLAVADPLAGDIDPDRVRSTALALVPAALSLVAGTLPTTRHTLAGGDLAEHLLRALGGRGGSPAELRLARVLLVSLLDHGLTASTVAARVAASTRAGLHDCLAAAYAAMAGPLHGAAPIAAHALLAPGLDPAVAVGRVVREHRGVAGFGHFLYPDGDPRADLVLEAVWQLPGTRPLRRRVDALSHVVAERTGAKPNIDLASAAALHALDLPAEAGEVVFQAARSFGVAAHVVEEYAEEPLRWRGRDPVT</sequence>
<comment type="caution">
    <text evidence="6">The sequence shown here is derived from an EMBL/GenBank/DDBJ whole genome shotgun (WGS) entry which is preliminary data.</text>
</comment>
<dbReference type="InterPro" id="IPR016142">
    <property type="entry name" value="Citrate_synth-like_lrg_a-sub"/>
</dbReference>
<dbReference type="Gene3D" id="1.10.230.10">
    <property type="entry name" value="Cytochrome P450-Terp, domain 2"/>
    <property type="match status" value="1"/>
</dbReference>
<dbReference type="InterPro" id="IPR036969">
    <property type="entry name" value="Citrate_synthase_sf"/>
</dbReference>
<dbReference type="OrthoDB" id="9800864at2"/>
<dbReference type="Pfam" id="PF12728">
    <property type="entry name" value="HTH_17"/>
    <property type="match status" value="1"/>
</dbReference>
<dbReference type="InterPro" id="IPR016143">
    <property type="entry name" value="Citrate_synth-like_sm_a-sub"/>
</dbReference>
<evidence type="ECO:0000256" key="4">
    <source>
        <dbReference type="ARBA" id="ARBA00022679"/>
    </source>
</evidence>